<sequence>MRIYVLFAFISVLVITPVSGVKAAAVDVELSHYAKATHLANLGRYQQASEQWHRLTIIFLSSEAKLGRKRMWQYAGLSEALAAAAADKANSADAYQYWADSTRYLMTGGTNWDQMRKKLHRRYERANTLLSTQLQVADLASSVDAEWQQELSTLQTWDEKLGLYRFSSPKLGLQDTRHDQAVKEAIPPPKPMTTYQPRGGAKKLSGLSKTFSNEQQFVPVVAPSASASAQEEEGIITPTLKQNRPQQVNNTVSIELAETSVTRHLVVSDADIKLDTAPVMSKGIVISSPTSSAAGTRQKTISLLPDNGDLDEVVPEKILPKKVVKANSIDAAPVQAPVEQTAEVATGQAIESEASNGVVVTPIEAIEYDEQVVTSPVSNVSPTIDLQQTDTSPETENKTDSIVNPVLPRANIASEESRGVEAQQRRSFAPVSSN</sequence>
<evidence type="ECO:0000313" key="3">
    <source>
        <dbReference type="Proteomes" id="UP000241771"/>
    </source>
</evidence>
<name>A0A2T3NPG8_9GAMM</name>
<evidence type="ECO:0000256" key="1">
    <source>
        <dbReference type="SAM" id="MobiDB-lite"/>
    </source>
</evidence>
<feature type="compositionally biased region" description="Polar residues" evidence="1">
    <location>
        <begin position="384"/>
        <end position="394"/>
    </location>
</feature>
<dbReference type="AlphaFoldDB" id="A0A2T3NPG8"/>
<dbReference type="EMBL" id="PYMA01000012">
    <property type="protein sequence ID" value="PSW18150.1"/>
    <property type="molecule type" value="Genomic_DNA"/>
</dbReference>
<proteinExistence type="predicted"/>
<protein>
    <submittedName>
        <fullName evidence="2">Uncharacterized protein</fullName>
    </submittedName>
</protein>
<organism evidence="2 3">
    <name type="scientific">Photobacterium sanctipauli</name>
    <dbReference type="NCBI Taxonomy" id="1342794"/>
    <lineage>
        <taxon>Bacteria</taxon>
        <taxon>Pseudomonadati</taxon>
        <taxon>Pseudomonadota</taxon>
        <taxon>Gammaproteobacteria</taxon>
        <taxon>Vibrionales</taxon>
        <taxon>Vibrionaceae</taxon>
        <taxon>Photobacterium</taxon>
    </lineage>
</organism>
<reference evidence="2 3" key="1">
    <citation type="submission" date="2018-01" db="EMBL/GenBank/DDBJ databases">
        <title>Whole genome sequencing of Histamine producing bacteria.</title>
        <authorList>
            <person name="Butler K."/>
        </authorList>
    </citation>
    <scope>NUCLEOTIDE SEQUENCE [LARGE SCALE GENOMIC DNA]</scope>
    <source>
        <strain evidence="2 3">DSM 100436</strain>
    </source>
</reference>
<keyword evidence="3" id="KW-1185">Reference proteome</keyword>
<dbReference type="RefSeq" id="WP_107272264.1">
    <property type="nucleotide sequence ID" value="NZ_PYMA01000012.1"/>
</dbReference>
<feature type="region of interest" description="Disordered" evidence="1">
    <location>
        <begin position="379"/>
        <end position="434"/>
    </location>
</feature>
<comment type="caution">
    <text evidence="2">The sequence shown here is derived from an EMBL/GenBank/DDBJ whole genome shotgun (WGS) entry which is preliminary data.</text>
</comment>
<gene>
    <name evidence="2" type="ORF">C9I98_17340</name>
</gene>
<accession>A0A2T3NPG8</accession>
<dbReference type="Proteomes" id="UP000241771">
    <property type="component" value="Unassembled WGS sequence"/>
</dbReference>
<evidence type="ECO:0000313" key="2">
    <source>
        <dbReference type="EMBL" id="PSW18150.1"/>
    </source>
</evidence>